<proteinExistence type="predicted"/>
<dbReference type="Gene3D" id="3.40.50.300">
    <property type="entry name" value="P-loop containing nucleotide triphosphate hydrolases"/>
    <property type="match status" value="1"/>
</dbReference>
<feature type="compositionally biased region" description="Basic and acidic residues" evidence="1">
    <location>
        <begin position="513"/>
        <end position="525"/>
    </location>
</feature>
<dbReference type="AlphaFoldDB" id="A0A931B945"/>
<sequence length="555" mass="59924">MTFTEHLTRGRDLARTASDHAADMFGPLITIGRGLRAHAQWTKNWWANTPKDKRGPALFLVVAVVAAVALLPYGPLLALLALMGSAAWAGRSRTEPAPPAPDTSQLKLAAVYTALTPYLVHESDPSPLYAHGGDFKDAFTGWEFDEEGRLTSLDLRYPAYFTDTEPHSRARIEQVIHGKVGRSREYRFTWDQEVNRLQVSALPPLPGDIAAQTFVTAAGELVLGFTDTTSTNRMIPVRQAGGQAHQPPVLWRTGPRSAEPHLLALGAHGYGTSTLLRSLALQALQYGDIAVIDGAGTGEHACLVGRPGVHTVETSLHGALAALEWAANETQRRLDAHNLAKRSGGVPPADTLRPLWLLLDHPSELTELAQAEGRTDPQELLEVPLRHGRTAHVTVVVVDRLEALDRIRPGVRTACRARVVLGPIGQETALEALGAPLDITPSSHTPPGRGYARLGNSAPIRLQVPATPDPLDEDAPTDQRDAVIALLPHADTRTETTTELNLGTDLLGKDLLSKDRSNSHSRDMAPVDLPPVELPPDLPPMPTLPPLPTEAPRFS</sequence>
<keyword evidence="2" id="KW-1133">Transmembrane helix</keyword>
<evidence type="ECO:0000256" key="1">
    <source>
        <dbReference type="SAM" id="MobiDB-lite"/>
    </source>
</evidence>
<dbReference type="RefSeq" id="WP_196194066.1">
    <property type="nucleotide sequence ID" value="NZ_JADPRT010000004.1"/>
</dbReference>
<evidence type="ECO:0008006" key="6">
    <source>
        <dbReference type="Google" id="ProtNLM"/>
    </source>
</evidence>
<comment type="caution">
    <text evidence="4">The sequence shown here is derived from an EMBL/GenBank/DDBJ whole genome shotgun (WGS) entry which is preliminary data.</text>
</comment>
<keyword evidence="2" id="KW-0472">Membrane</keyword>
<protein>
    <recommendedName>
        <fullName evidence="6">FtsK domain-containing protein</fullName>
    </recommendedName>
</protein>
<dbReference type="EMBL" id="JADPRT010000022">
    <property type="protein sequence ID" value="MBF9073394.1"/>
    <property type="molecule type" value="Genomic_DNA"/>
</dbReference>
<feature type="transmembrane region" description="Helical" evidence="2">
    <location>
        <begin position="57"/>
        <end position="83"/>
    </location>
</feature>
<name>A0A931B945_9ACTN</name>
<evidence type="ECO:0000313" key="4">
    <source>
        <dbReference type="EMBL" id="MBF9073394.1"/>
    </source>
</evidence>
<keyword evidence="2" id="KW-0812">Transmembrane</keyword>
<keyword evidence="5" id="KW-1185">Reference proteome</keyword>
<gene>
    <name evidence="3" type="ORF">I2501_12990</name>
    <name evidence="4" type="ORF">I2501_35805</name>
</gene>
<accession>A0A931B945</accession>
<feature type="compositionally biased region" description="Pro residues" evidence="1">
    <location>
        <begin position="528"/>
        <end position="549"/>
    </location>
</feature>
<reference evidence="4" key="1">
    <citation type="submission" date="2020-11" db="EMBL/GenBank/DDBJ databases">
        <title>Isolation and identification of active actinomycetes.</title>
        <authorList>
            <person name="Yu B."/>
        </authorList>
    </citation>
    <scope>NUCLEOTIDE SEQUENCE</scope>
    <source>
        <strain evidence="4">NEAU-YB345</strain>
    </source>
</reference>
<feature type="region of interest" description="Disordered" evidence="1">
    <location>
        <begin position="513"/>
        <end position="555"/>
    </location>
</feature>
<evidence type="ECO:0000313" key="5">
    <source>
        <dbReference type="Proteomes" id="UP000657385"/>
    </source>
</evidence>
<dbReference type="EMBL" id="JADPRT010000004">
    <property type="protein sequence ID" value="MBF9068940.1"/>
    <property type="molecule type" value="Genomic_DNA"/>
</dbReference>
<feature type="region of interest" description="Disordered" evidence="1">
    <location>
        <begin position="438"/>
        <end position="476"/>
    </location>
</feature>
<dbReference type="SUPFAM" id="SSF52540">
    <property type="entry name" value="P-loop containing nucleoside triphosphate hydrolases"/>
    <property type="match status" value="1"/>
</dbReference>
<organism evidence="4 5">
    <name type="scientific">Streptacidiphilus fuscans</name>
    <dbReference type="NCBI Taxonomy" id="2789292"/>
    <lineage>
        <taxon>Bacteria</taxon>
        <taxon>Bacillati</taxon>
        <taxon>Actinomycetota</taxon>
        <taxon>Actinomycetes</taxon>
        <taxon>Kitasatosporales</taxon>
        <taxon>Streptomycetaceae</taxon>
        <taxon>Streptacidiphilus</taxon>
    </lineage>
</organism>
<dbReference type="InterPro" id="IPR027417">
    <property type="entry name" value="P-loop_NTPase"/>
</dbReference>
<evidence type="ECO:0000256" key="2">
    <source>
        <dbReference type="SAM" id="Phobius"/>
    </source>
</evidence>
<dbReference type="Proteomes" id="UP000657385">
    <property type="component" value="Unassembled WGS sequence"/>
</dbReference>
<evidence type="ECO:0000313" key="3">
    <source>
        <dbReference type="EMBL" id="MBF9068940.1"/>
    </source>
</evidence>